<dbReference type="GO" id="GO:0061630">
    <property type="term" value="F:ubiquitin protein ligase activity"/>
    <property type="evidence" value="ECO:0007669"/>
    <property type="project" value="UniProtKB-EC"/>
</dbReference>
<dbReference type="SUPFAM" id="SSF56399">
    <property type="entry name" value="ADP-ribosylation"/>
    <property type="match status" value="1"/>
</dbReference>
<keyword evidence="5" id="KW-0479">Metal-binding</keyword>
<sequence length="1918" mass="213880">MEPEDSKNQVCHKSNKSILVLGLPKAITGQKIKIHFQKKGNGGGDVTSVIYPFHKQANAAVVTFVRGEVLETIFKYHHTILETPVQIHHFQQVFSEVQAIIDCESPIADQLLDVLNSSSQNLHEESCVKVILEKGSRKLIGNWYQVRNAHQYLWKKYLESLQLKACPKEEKSCEVHTPLYGQNGESVDVASQPNTRLQDQGHHLEQNSHVHQQQYQDPNCEDKAPPEKDETQSADGNVNGGTYISEAVPGLNEETHAYVMWKHQDNLSLTNGDIDIRGKLTEDGEYQVLVGARSWADLDKARDAYVECYQKTYGSVRTEKVHVHKTTTREQCEVIIQELMKSFQDALISYDPDKHEFIITAPFQNIDSLKNKIEMFSVNGSQVQKKNRRKLSEDPSFPPNSENIITKRGLMIHIYQGDITTSNVTAIVNAANERLKHGGGVARAIKDAAGKDFDHQCQEALKEKGSFGVTDVLHTSTGGEGSQLKCSYVLHAVGPQWHDYVEKERCAIELRWTFYNCLKYAGDPDTIGAESVAIPAISSGIFGVPKQTVAQALLEAVLDFDRELKQKSTLQEIHLVNIAPDITHLITKKFVKIGAPYWKNKAYSEPLAAQNSFFEMGVEAMEVEYVKDVKYPPGYGTGNDTWNHPPPSAYKNQAANIASKTLPGVQDHESFEGATASNKDEGTNVDACIICMDAMINPKRLEKCGHVFCTSCIDKSFRLNKPVCPTCGTVYGVIKGNQPPGEMRDRILHSSLPGHTRYGTIMITYSFKDGKQGEDHPHPGTWYRGITCVAYLPDSPEGRKVLRLLRKAFDNKVVFTIERSTTIGKEGQITWNDIHHKTSQYGGPTNDTRTQDETTPRKGLTTATNFISKCADINTLCLQFRGITAVKCVYTTYIIMDTIFQHTHTICETLVQIHHFPQVFCGVQAIVDPPIAAQLLDETKSTLHNLEQECCVTVINEAGSIRLKGNWYQVQNGREYLLKKYIESLQQEASPNEEESSEVHTPLQENKGKSVDVESQPSTVLQNQVHHLEQNSNVHQQQHQDPNREDKAPPVKDETQSADGNVNGGTYISEVMPGLNEETHAYVMWKLQKKLSLTDGDIGIKGKLTKDGEYQVIVGARSQADLDKVHDAYVECYQKTYGSVRTEKVHVPQITTKEQCEVIVQELMKSSQDALISYDPDKHEFIITAPLQNIDSLKNEIEMHCFSVNGSQVHRRNRRKLAEAPSFPPNSENFITKRGLMIHIYQGDITTSNVTAIVNAANERLQHGGGVAKAIKDAAGKDFDHQCQIALIEKGSFGVTDVLHTSTGGEGSRLKCKYVLHAVGPQWDHYTEKEGCAIELRWTFYNCLKYAGDPDIVGAESVAIPAISSGIFGVPKQTVAQALLEAVLDFDRELKQHSTLQEIHLVNIASDITYLITKKFVKIGAPYWKDNAYSQPLAAQNSFFEMGVEAMEVEYVKDVKYPPGYGTGNDTWNHPPSGAYKNQAANIASKTLPGGQDHESFEGAAASNKDEGTNVDACVICMDPMVNPKRLEKCGHVFCTSCIDKSFRLSKPVCPTCGTVYGVIKGNQPPGEMRDRTLRSSLPGHPDCCTIEITYSFRGGIQGEDHPTPGTWYGGIRRSAYLPDSLEGRKVLKLLRKAFDNKVVFTVGRSTTTGKEGQITWNDIHHKTNQYGGPTNFGYPDPGYLQRVQEELKAKGIEEEQDEVQQPPVVHQHNKHEKPSQPSNTCDLPSHWSPMPPGKVVDIIELKPKDPDFKRVAGSISCGKFKLNNIKIYRIQNSELFQRFMANKQSMRENFSQGSIIESALWHGTREHKMDSISKYGVCPHYNSHMGHLGNGVYFSVSAEKCSLLCWAPIPSGKKHMIKCRVLTGKYTQGVSAWMSSPPVRPGSGGTFDSVVDSVSDPSVFVIFSAVQIYPEYWITFT</sequence>
<feature type="region of interest" description="Disordered" evidence="10">
    <location>
        <begin position="836"/>
        <end position="857"/>
    </location>
</feature>
<dbReference type="PROSITE" id="PS51059">
    <property type="entry name" value="PARP_CATALYTIC"/>
    <property type="match status" value="1"/>
</dbReference>
<dbReference type="PROSITE" id="PS50089">
    <property type="entry name" value="ZF_RING_2"/>
    <property type="match status" value="2"/>
</dbReference>
<evidence type="ECO:0000256" key="7">
    <source>
        <dbReference type="ARBA" id="ARBA00022833"/>
    </source>
</evidence>
<feature type="domain" description="RING-type" evidence="11">
    <location>
        <begin position="688"/>
        <end position="727"/>
    </location>
</feature>
<dbReference type="GO" id="GO:0003950">
    <property type="term" value="F:NAD+ poly-ADP-ribosyltransferase activity"/>
    <property type="evidence" value="ECO:0007669"/>
    <property type="project" value="UniProtKB-UniRule"/>
</dbReference>
<dbReference type="GO" id="GO:0008270">
    <property type="term" value="F:zinc ion binding"/>
    <property type="evidence" value="ECO:0007669"/>
    <property type="project" value="UniProtKB-KW"/>
</dbReference>
<dbReference type="SMART" id="SM00506">
    <property type="entry name" value="A1pp"/>
    <property type="match status" value="2"/>
</dbReference>
<evidence type="ECO:0000313" key="15">
    <source>
        <dbReference type="RefSeq" id="XP_013403375.1"/>
    </source>
</evidence>
<dbReference type="PROSITE" id="PS51154">
    <property type="entry name" value="MACRO"/>
    <property type="match status" value="2"/>
</dbReference>
<dbReference type="GeneID" id="106168751"/>
<comment type="similarity">
    <text evidence="3">Belongs to the Deltex family.</text>
</comment>
<dbReference type="CDD" id="cd02907">
    <property type="entry name" value="Macro_Af1521_BAL-like"/>
    <property type="match status" value="2"/>
</dbReference>
<keyword evidence="4 9" id="KW-0808">Transferase</keyword>
<dbReference type="Gene3D" id="3.30.390.130">
    <property type="match status" value="2"/>
</dbReference>
<dbReference type="InterPro" id="IPR039398">
    <property type="entry name" value="Deltex_fam"/>
</dbReference>
<dbReference type="InterPro" id="IPR012317">
    <property type="entry name" value="Poly(ADP-ribose)pol_cat_dom"/>
</dbReference>
<dbReference type="UniPathway" id="UPA00143"/>
<dbReference type="EC" id="2.4.2.-" evidence="9"/>
<dbReference type="GO" id="GO:0007219">
    <property type="term" value="P:Notch signaling pathway"/>
    <property type="evidence" value="ECO:0007669"/>
    <property type="project" value="InterPro"/>
</dbReference>
<feature type="region of interest" description="Disordered" evidence="10">
    <location>
        <begin position="1031"/>
        <end position="1065"/>
    </location>
</feature>
<keyword evidence="6 8" id="KW-0863">Zinc-finger</keyword>
<dbReference type="Gene3D" id="3.30.70.330">
    <property type="match status" value="1"/>
</dbReference>
<dbReference type="InterPro" id="IPR001841">
    <property type="entry name" value="Znf_RING"/>
</dbReference>
<feature type="domain" description="Macro" evidence="13">
    <location>
        <begin position="399"/>
        <end position="594"/>
    </location>
</feature>
<dbReference type="InterPro" id="IPR039396">
    <property type="entry name" value="Deltex_C"/>
</dbReference>
<dbReference type="PROSITE" id="PS00518">
    <property type="entry name" value="ZF_RING_1"/>
    <property type="match status" value="2"/>
</dbReference>
<evidence type="ECO:0000256" key="9">
    <source>
        <dbReference type="RuleBase" id="RU362114"/>
    </source>
</evidence>
<dbReference type="Pfam" id="PF01661">
    <property type="entry name" value="Macro"/>
    <property type="match status" value="2"/>
</dbReference>
<feature type="domain" description="RING-type" evidence="11">
    <location>
        <begin position="1514"/>
        <end position="1553"/>
    </location>
</feature>
<dbReference type="SUPFAM" id="SSF57850">
    <property type="entry name" value="RING/U-box"/>
    <property type="match status" value="2"/>
</dbReference>
<protein>
    <recommendedName>
        <fullName evidence="9">Poly [ADP-ribose] polymerase</fullName>
        <shortName evidence="9">PARP</shortName>
        <ecNumber evidence="9">2.4.2.-</ecNumber>
    </recommendedName>
</protein>
<keyword evidence="9" id="KW-0328">Glycosyltransferase</keyword>
<dbReference type="SMART" id="SM00184">
    <property type="entry name" value="RING"/>
    <property type="match status" value="2"/>
</dbReference>
<dbReference type="InterPro" id="IPR012677">
    <property type="entry name" value="Nucleotide-bd_a/b_plait_sf"/>
</dbReference>
<dbReference type="InterPro" id="IPR013083">
    <property type="entry name" value="Znf_RING/FYVE/PHD"/>
</dbReference>
<dbReference type="InterPro" id="IPR017907">
    <property type="entry name" value="Znf_RING_CS"/>
</dbReference>
<dbReference type="InterPro" id="IPR002589">
    <property type="entry name" value="Macro_dom"/>
</dbReference>
<dbReference type="SUPFAM" id="SSF52949">
    <property type="entry name" value="Macro domain-like"/>
    <property type="match status" value="2"/>
</dbReference>
<keyword evidence="7" id="KW-0862">Zinc</keyword>
<feature type="compositionally biased region" description="Polar residues" evidence="10">
    <location>
        <begin position="1031"/>
        <end position="1040"/>
    </location>
</feature>
<gene>
    <name evidence="15" type="primary">LOC106168751</name>
</gene>
<comment type="catalytic activity">
    <reaction evidence="1">
        <text>S-ubiquitinyl-[E2 ubiquitin-conjugating enzyme]-L-cysteine + [acceptor protein]-L-lysine = [E2 ubiquitin-conjugating enzyme]-L-cysteine + N(6)-ubiquitinyl-[acceptor protein]-L-lysine.</text>
        <dbReference type="EC" id="2.3.2.27"/>
    </reaction>
</comment>
<evidence type="ECO:0000313" key="14">
    <source>
        <dbReference type="Proteomes" id="UP000085678"/>
    </source>
</evidence>
<evidence type="ECO:0000256" key="10">
    <source>
        <dbReference type="SAM" id="MobiDB-lite"/>
    </source>
</evidence>
<dbReference type="Proteomes" id="UP000085678">
    <property type="component" value="Unplaced"/>
</dbReference>
<reference evidence="15" key="1">
    <citation type="submission" date="2025-08" db="UniProtKB">
        <authorList>
            <consortium name="RefSeq"/>
        </authorList>
    </citation>
    <scope>IDENTIFICATION</scope>
    <source>
        <tissue evidence="15">Gonads</tissue>
    </source>
</reference>
<feature type="compositionally biased region" description="Polar residues" evidence="10">
    <location>
        <begin position="839"/>
        <end position="848"/>
    </location>
</feature>
<dbReference type="OrthoDB" id="6133115at2759"/>
<dbReference type="KEGG" id="lak:106168751"/>
<evidence type="ECO:0000259" key="11">
    <source>
        <dbReference type="PROSITE" id="PS50089"/>
    </source>
</evidence>
<feature type="domain" description="PARP catalytic" evidence="12">
    <location>
        <begin position="1724"/>
        <end position="1918"/>
    </location>
</feature>
<comment type="pathway">
    <text evidence="2">Protein modification; protein ubiquitination.</text>
</comment>
<accession>A0A1S3IYU1</accession>
<feature type="region of interest" description="Disordered" evidence="10">
    <location>
        <begin position="207"/>
        <end position="240"/>
    </location>
</feature>
<dbReference type="Pfam" id="PF23085">
    <property type="entry name" value="RRM_PARP14_3"/>
    <property type="match status" value="1"/>
</dbReference>
<dbReference type="RefSeq" id="XP_013403375.1">
    <property type="nucleotide sequence ID" value="XM_013547921.1"/>
</dbReference>
<feature type="compositionally biased region" description="Basic and acidic residues" evidence="10">
    <location>
        <begin position="1041"/>
        <end position="1055"/>
    </location>
</feature>
<dbReference type="InParanoid" id="A0A1S3IYU1"/>
<evidence type="ECO:0000256" key="6">
    <source>
        <dbReference type="ARBA" id="ARBA00022771"/>
    </source>
</evidence>
<dbReference type="Pfam" id="PF00644">
    <property type="entry name" value="PARP"/>
    <property type="match status" value="1"/>
</dbReference>
<dbReference type="CDD" id="cd09633">
    <property type="entry name" value="Deltex_C"/>
    <property type="match status" value="2"/>
</dbReference>
<evidence type="ECO:0000256" key="2">
    <source>
        <dbReference type="ARBA" id="ARBA00004906"/>
    </source>
</evidence>
<feature type="region of interest" description="Disordered" evidence="10">
    <location>
        <begin position="1694"/>
        <end position="1728"/>
    </location>
</feature>
<evidence type="ECO:0000256" key="3">
    <source>
        <dbReference type="ARBA" id="ARBA00009413"/>
    </source>
</evidence>
<name>A0A1S3IYU1_LINAN</name>
<dbReference type="PANTHER" id="PTHR12622">
    <property type="entry name" value="DELTEX-RELATED"/>
    <property type="match status" value="1"/>
</dbReference>
<evidence type="ECO:0000256" key="4">
    <source>
        <dbReference type="ARBA" id="ARBA00022679"/>
    </source>
</evidence>
<dbReference type="Pfam" id="PF13923">
    <property type="entry name" value="zf-C3HC4_2"/>
    <property type="match status" value="2"/>
</dbReference>
<dbReference type="GO" id="GO:0016567">
    <property type="term" value="P:protein ubiquitination"/>
    <property type="evidence" value="ECO:0007669"/>
    <property type="project" value="UniProtKB-UniPathway"/>
</dbReference>
<keyword evidence="9" id="KW-0520">NAD</keyword>
<dbReference type="InterPro" id="IPR043472">
    <property type="entry name" value="Macro_dom-like"/>
</dbReference>
<evidence type="ECO:0000259" key="12">
    <source>
        <dbReference type="PROSITE" id="PS51059"/>
    </source>
</evidence>
<feature type="region of interest" description="Disordered" evidence="10">
    <location>
        <begin position="988"/>
        <end position="1019"/>
    </location>
</feature>
<dbReference type="Gene3D" id="3.40.220.10">
    <property type="entry name" value="Leucine Aminopeptidase, subunit E, domain 1"/>
    <property type="match status" value="2"/>
</dbReference>
<feature type="compositionally biased region" description="Basic and acidic residues" evidence="10">
    <location>
        <begin position="220"/>
        <end position="231"/>
    </location>
</feature>
<evidence type="ECO:0000256" key="8">
    <source>
        <dbReference type="PROSITE-ProRule" id="PRU00175"/>
    </source>
</evidence>
<keyword evidence="14" id="KW-1185">Reference proteome</keyword>
<dbReference type="Gene3D" id="3.30.40.10">
    <property type="entry name" value="Zinc/RING finger domain, C3HC4 (zinc finger)"/>
    <property type="match status" value="2"/>
</dbReference>
<dbReference type="Gene3D" id="3.90.228.10">
    <property type="match status" value="1"/>
</dbReference>
<dbReference type="InterPro" id="IPR039399">
    <property type="entry name" value="Deltex_C_sf"/>
</dbReference>
<organism evidence="14 15">
    <name type="scientific">Lingula anatina</name>
    <name type="common">Brachiopod</name>
    <name type="synonym">Lingula unguis</name>
    <dbReference type="NCBI Taxonomy" id="7574"/>
    <lineage>
        <taxon>Eukaryota</taxon>
        <taxon>Metazoa</taxon>
        <taxon>Spiralia</taxon>
        <taxon>Lophotrochozoa</taxon>
        <taxon>Brachiopoda</taxon>
        <taxon>Linguliformea</taxon>
        <taxon>Lingulata</taxon>
        <taxon>Lingulida</taxon>
        <taxon>Linguloidea</taxon>
        <taxon>Lingulidae</taxon>
        <taxon>Lingula</taxon>
    </lineage>
</organism>
<dbReference type="Pfam" id="PF18102">
    <property type="entry name" value="DTC"/>
    <property type="match status" value="2"/>
</dbReference>
<proteinExistence type="inferred from homology"/>
<feature type="domain" description="Macro" evidence="13">
    <location>
        <begin position="1225"/>
        <end position="1420"/>
    </location>
</feature>
<evidence type="ECO:0000259" key="13">
    <source>
        <dbReference type="PROSITE" id="PS51154"/>
    </source>
</evidence>
<evidence type="ECO:0000256" key="5">
    <source>
        <dbReference type="ARBA" id="ARBA00022723"/>
    </source>
</evidence>
<evidence type="ECO:0000256" key="1">
    <source>
        <dbReference type="ARBA" id="ARBA00000900"/>
    </source>
</evidence>